<feature type="compositionally biased region" description="Polar residues" evidence="1">
    <location>
        <begin position="294"/>
        <end position="303"/>
    </location>
</feature>
<dbReference type="WBParaSite" id="PSU_v2.g13129.t1">
    <property type="protein sequence ID" value="PSU_v2.g13129.t1"/>
    <property type="gene ID" value="PSU_v2.g13129"/>
</dbReference>
<organism evidence="4 5">
    <name type="scientific">Panagrolaimus superbus</name>
    <dbReference type="NCBI Taxonomy" id="310955"/>
    <lineage>
        <taxon>Eukaryota</taxon>
        <taxon>Metazoa</taxon>
        <taxon>Ecdysozoa</taxon>
        <taxon>Nematoda</taxon>
        <taxon>Chromadorea</taxon>
        <taxon>Rhabditida</taxon>
        <taxon>Tylenchina</taxon>
        <taxon>Panagrolaimomorpha</taxon>
        <taxon>Panagrolaimoidea</taxon>
        <taxon>Panagrolaimidae</taxon>
        <taxon>Panagrolaimus</taxon>
    </lineage>
</organism>
<evidence type="ECO:0000259" key="3">
    <source>
        <dbReference type="PROSITE" id="PS51412"/>
    </source>
</evidence>
<evidence type="ECO:0000313" key="5">
    <source>
        <dbReference type="WBParaSite" id="PSU_v2.g13129.t1"/>
    </source>
</evidence>
<proteinExistence type="predicted"/>
<dbReference type="AlphaFoldDB" id="A0A914XYV8"/>
<keyword evidence="4" id="KW-1185">Reference proteome</keyword>
<evidence type="ECO:0000313" key="4">
    <source>
        <dbReference type="Proteomes" id="UP000887577"/>
    </source>
</evidence>
<sequence>MKLLFIFECIFIGFELVYSAKVSNANKEKKQRGVDGEKLSDADKCISVMQHQLRHKNMTRTLGGLVGIGWDDMTNEYTLPIFKVTYKECLVDPDNTYLVPDNVILIPIKKTTLDKTSTVFNSFDEYKTLSSDKVTITGSASAKGKGKASASFSRETQDTKNSFVKEESIMMQNKLCYLAYELIGNEHGGMDSSFIDRVTEIATAVHQNLHLKAKFLAETLISNYGTHVINKATAAAEIVQNIFIKKTEEFKGEAHMTEIKVGLSAEFDGQAYGGGGEVGVSNKQESSKNESTKTQHTKNTINNRGGPHINRVGSSKLDEAMLHVDNLIGINQIGKFLYDIIPAVPLKQFSRMTKYTVKTLVYEAIQDYYKYNSLPGCMEFTSENYNPLVSLL</sequence>
<dbReference type="PROSITE" id="PS51412">
    <property type="entry name" value="MACPF_2"/>
    <property type="match status" value="1"/>
</dbReference>
<keyword evidence="2" id="KW-0732">Signal</keyword>
<accession>A0A914XYV8</accession>
<feature type="chain" id="PRO_5038078346" evidence="2">
    <location>
        <begin position="20"/>
        <end position="392"/>
    </location>
</feature>
<dbReference type="InterPro" id="IPR020864">
    <property type="entry name" value="MACPF"/>
</dbReference>
<feature type="domain" description="MACPF" evidence="3">
    <location>
        <begin position="39"/>
        <end position="372"/>
    </location>
</feature>
<name>A0A914XYV8_9BILA</name>
<protein>
    <submittedName>
        <fullName evidence="5">Macrophage-expressed gene 1 protein</fullName>
    </submittedName>
</protein>
<reference evidence="5" key="1">
    <citation type="submission" date="2022-11" db="UniProtKB">
        <authorList>
            <consortium name="WormBaseParasite"/>
        </authorList>
    </citation>
    <scope>IDENTIFICATION</scope>
</reference>
<evidence type="ECO:0000256" key="2">
    <source>
        <dbReference type="SAM" id="SignalP"/>
    </source>
</evidence>
<evidence type="ECO:0000256" key="1">
    <source>
        <dbReference type="SAM" id="MobiDB-lite"/>
    </source>
</evidence>
<dbReference type="Pfam" id="PF01823">
    <property type="entry name" value="MACPF"/>
    <property type="match status" value="1"/>
</dbReference>
<feature type="region of interest" description="Disordered" evidence="1">
    <location>
        <begin position="278"/>
        <end position="310"/>
    </location>
</feature>
<dbReference type="Proteomes" id="UP000887577">
    <property type="component" value="Unplaced"/>
</dbReference>
<feature type="signal peptide" evidence="2">
    <location>
        <begin position="1"/>
        <end position="19"/>
    </location>
</feature>